<reference evidence="2 3" key="1">
    <citation type="submission" date="2019-10" db="EMBL/GenBank/DDBJ databases">
        <title>Dictyobacter vulcani sp. nov., within the class Ktedonobacteria, isolated from soil of volcanic Mt. Zao.</title>
        <authorList>
            <person name="Zheng Y."/>
            <person name="Wang C.M."/>
            <person name="Sakai Y."/>
            <person name="Abe K."/>
            <person name="Yokota A."/>
            <person name="Yabe S."/>
        </authorList>
    </citation>
    <scope>NUCLEOTIDE SEQUENCE [LARGE SCALE GENOMIC DNA]</scope>
    <source>
        <strain evidence="2 3">W12</strain>
    </source>
</reference>
<evidence type="ECO:0000313" key="3">
    <source>
        <dbReference type="Proteomes" id="UP000326912"/>
    </source>
</evidence>
<protein>
    <submittedName>
        <fullName evidence="2">Uncharacterized protein</fullName>
    </submittedName>
</protein>
<dbReference type="RefSeq" id="WP_151758039.1">
    <property type="nucleotide sequence ID" value="NZ_BKZW01000002.1"/>
</dbReference>
<keyword evidence="1" id="KW-0812">Transmembrane</keyword>
<dbReference type="Proteomes" id="UP000326912">
    <property type="component" value="Unassembled WGS sequence"/>
</dbReference>
<keyword evidence="1" id="KW-0472">Membrane</keyword>
<dbReference type="EMBL" id="BKZW01000002">
    <property type="protein sequence ID" value="GER90277.1"/>
    <property type="molecule type" value="Genomic_DNA"/>
</dbReference>
<sequence length="67" mass="7926">MWRYSDTELTTSFLGFYADFLLLTYLWVSSWAAVLLIDFFILCRGTCVVDYLTRGRGGLYWYHSGFF</sequence>
<dbReference type="Gene3D" id="1.10.4160.10">
    <property type="entry name" value="Hydantoin permease"/>
    <property type="match status" value="1"/>
</dbReference>
<dbReference type="AlphaFoldDB" id="A0A5J4KUV8"/>
<evidence type="ECO:0000313" key="2">
    <source>
        <dbReference type="EMBL" id="GER90277.1"/>
    </source>
</evidence>
<feature type="transmembrane region" description="Helical" evidence="1">
    <location>
        <begin position="20"/>
        <end position="42"/>
    </location>
</feature>
<name>A0A5J4KUV8_9CHLR</name>
<evidence type="ECO:0000256" key="1">
    <source>
        <dbReference type="SAM" id="Phobius"/>
    </source>
</evidence>
<organism evidence="2 3">
    <name type="scientific">Dictyobacter vulcani</name>
    <dbReference type="NCBI Taxonomy" id="2607529"/>
    <lineage>
        <taxon>Bacteria</taxon>
        <taxon>Bacillati</taxon>
        <taxon>Chloroflexota</taxon>
        <taxon>Ktedonobacteria</taxon>
        <taxon>Ktedonobacterales</taxon>
        <taxon>Dictyobacteraceae</taxon>
        <taxon>Dictyobacter</taxon>
    </lineage>
</organism>
<accession>A0A5J4KUV8</accession>
<keyword evidence="3" id="KW-1185">Reference proteome</keyword>
<keyword evidence="1" id="KW-1133">Transmembrane helix</keyword>
<comment type="caution">
    <text evidence="2">The sequence shown here is derived from an EMBL/GenBank/DDBJ whole genome shotgun (WGS) entry which is preliminary data.</text>
</comment>
<gene>
    <name evidence="2" type="ORF">KDW_44390</name>
</gene>
<proteinExistence type="predicted"/>